<name>A0A0K2V951_LEPSM</name>
<dbReference type="AlphaFoldDB" id="A0A0K2V951"/>
<evidence type="ECO:0000313" key="1">
    <source>
        <dbReference type="EMBL" id="CDW47009.1"/>
    </source>
</evidence>
<accession>A0A0K2V951</accession>
<sequence>MVLAIPISSSLNRRRRICKLLNDLYAHQVFFILYKFEKFPENWMA</sequence>
<reference evidence="1" key="1">
    <citation type="submission" date="2014-05" db="EMBL/GenBank/DDBJ databases">
        <authorList>
            <person name="Chronopoulou M."/>
        </authorList>
    </citation>
    <scope>NUCLEOTIDE SEQUENCE</scope>
    <source>
        <tissue evidence="1">Whole organism</tissue>
    </source>
</reference>
<proteinExistence type="predicted"/>
<protein>
    <submittedName>
        <fullName evidence="1">Uncharacterized protein</fullName>
    </submittedName>
</protein>
<dbReference type="EMBL" id="HACA01029648">
    <property type="protein sequence ID" value="CDW47009.1"/>
    <property type="molecule type" value="Transcribed_RNA"/>
</dbReference>
<organism evidence="1">
    <name type="scientific">Lepeophtheirus salmonis</name>
    <name type="common">Salmon louse</name>
    <name type="synonym">Caligus salmonis</name>
    <dbReference type="NCBI Taxonomy" id="72036"/>
    <lineage>
        <taxon>Eukaryota</taxon>
        <taxon>Metazoa</taxon>
        <taxon>Ecdysozoa</taxon>
        <taxon>Arthropoda</taxon>
        <taxon>Crustacea</taxon>
        <taxon>Multicrustacea</taxon>
        <taxon>Hexanauplia</taxon>
        <taxon>Copepoda</taxon>
        <taxon>Siphonostomatoida</taxon>
        <taxon>Caligidae</taxon>
        <taxon>Lepeophtheirus</taxon>
    </lineage>
</organism>